<evidence type="ECO:0000313" key="3">
    <source>
        <dbReference type="Proteomes" id="UP000479710"/>
    </source>
</evidence>
<dbReference type="OrthoDB" id="610414at2759"/>
<dbReference type="InterPro" id="IPR059179">
    <property type="entry name" value="MLKL-like_MCAfunc"/>
</dbReference>
<proteinExistence type="predicted"/>
<accession>A0A6G1C8X0</accession>
<dbReference type="PANTHER" id="PTHR35832">
    <property type="entry name" value="OS12G0248400 PROTEIN-RELATED"/>
    <property type="match status" value="1"/>
</dbReference>
<sequence length="343" mass="38626">MVDPVGIVGLIVQILTDILPKIMEEVDRVRQNKEDCLRIKRRAEMISHTLSLCNVEVMNNLDATASGEPIRALRAILVEACDTVTAISAEHLICLFCRARKISKRLRKLDRDIAYRHADASLAIQTFLVAFLTEYLAHRLQPEASSQVTNSKPASFMVYQISKHTQHTSSPPRREVQGQTHVCGGYPPSQDGLPADTQHTISIAVPTQQPTRPDDKMGDQPRSPVVRIAKLAAKTKAEAEKARQNKEECIEIATRLNKVSELLSRFEKTEMMKDPAMSIALSKLDEIFSRAHMLITACQTSNFVTMFLPWRAKKLREQLREVFDQMLLQLDGVIAVGFRTIEK</sequence>
<dbReference type="EMBL" id="SPHZ02000010">
    <property type="protein sequence ID" value="KAF0896481.1"/>
    <property type="molecule type" value="Genomic_DNA"/>
</dbReference>
<dbReference type="Gene3D" id="1.20.930.20">
    <property type="entry name" value="Adaptor protein Cbl, N-terminal domain"/>
    <property type="match status" value="2"/>
</dbReference>
<keyword evidence="3" id="KW-1185">Reference proteome</keyword>
<dbReference type="GO" id="GO:0007166">
    <property type="term" value="P:cell surface receptor signaling pathway"/>
    <property type="evidence" value="ECO:0007669"/>
    <property type="project" value="InterPro"/>
</dbReference>
<reference evidence="2 3" key="1">
    <citation type="submission" date="2019-11" db="EMBL/GenBank/DDBJ databases">
        <title>Whole genome sequence of Oryza granulata.</title>
        <authorList>
            <person name="Li W."/>
        </authorList>
    </citation>
    <scope>NUCLEOTIDE SEQUENCE [LARGE SCALE GENOMIC DNA]</scope>
    <source>
        <strain evidence="3">cv. Menghai</strain>
        <tissue evidence="2">Leaf</tissue>
    </source>
</reference>
<dbReference type="PANTHER" id="PTHR35832:SF9">
    <property type="entry name" value="OS12G0276800 PROTEIN"/>
    <property type="match status" value="1"/>
</dbReference>
<dbReference type="AlphaFoldDB" id="A0A6G1C8X0"/>
<dbReference type="InterPro" id="IPR036537">
    <property type="entry name" value="Adaptor_Cbl_N_dom_sf"/>
</dbReference>
<name>A0A6G1C8X0_9ORYZ</name>
<comment type="caution">
    <text evidence="2">The sequence shown here is derived from an EMBL/GenBank/DDBJ whole genome shotgun (WGS) entry which is preliminary data.</text>
</comment>
<gene>
    <name evidence="2" type="ORF">E2562_024341</name>
</gene>
<dbReference type="CDD" id="cd21037">
    <property type="entry name" value="MLKL_NTD"/>
    <property type="match status" value="2"/>
</dbReference>
<dbReference type="Proteomes" id="UP000479710">
    <property type="component" value="Unassembled WGS sequence"/>
</dbReference>
<feature type="region of interest" description="Disordered" evidence="1">
    <location>
        <begin position="163"/>
        <end position="196"/>
    </location>
</feature>
<protein>
    <submittedName>
        <fullName evidence="2">Uncharacterized protein</fullName>
    </submittedName>
</protein>
<organism evidence="2 3">
    <name type="scientific">Oryza meyeriana var. granulata</name>
    <dbReference type="NCBI Taxonomy" id="110450"/>
    <lineage>
        <taxon>Eukaryota</taxon>
        <taxon>Viridiplantae</taxon>
        <taxon>Streptophyta</taxon>
        <taxon>Embryophyta</taxon>
        <taxon>Tracheophyta</taxon>
        <taxon>Spermatophyta</taxon>
        <taxon>Magnoliopsida</taxon>
        <taxon>Liliopsida</taxon>
        <taxon>Poales</taxon>
        <taxon>Poaceae</taxon>
        <taxon>BOP clade</taxon>
        <taxon>Oryzoideae</taxon>
        <taxon>Oryzeae</taxon>
        <taxon>Oryzinae</taxon>
        <taxon>Oryza</taxon>
        <taxon>Oryza meyeriana</taxon>
    </lineage>
</organism>
<evidence type="ECO:0000256" key="1">
    <source>
        <dbReference type="SAM" id="MobiDB-lite"/>
    </source>
</evidence>
<evidence type="ECO:0000313" key="2">
    <source>
        <dbReference type="EMBL" id="KAF0896481.1"/>
    </source>
</evidence>